<accession>A0A382XUT5</accession>
<dbReference type="Gene3D" id="2.60.40.10">
    <property type="entry name" value="Immunoglobulins"/>
    <property type="match status" value="1"/>
</dbReference>
<gene>
    <name evidence="1" type="ORF">METZ01_LOCUS427617</name>
</gene>
<feature type="non-terminal residue" evidence="1">
    <location>
        <position position="1"/>
    </location>
</feature>
<protein>
    <submittedName>
        <fullName evidence="1">Uncharacterized protein</fullName>
    </submittedName>
</protein>
<dbReference type="EMBL" id="UINC01170626">
    <property type="protein sequence ID" value="SVD74763.1"/>
    <property type="molecule type" value="Genomic_DNA"/>
</dbReference>
<reference evidence="1" key="1">
    <citation type="submission" date="2018-05" db="EMBL/GenBank/DDBJ databases">
        <authorList>
            <person name="Lanie J.A."/>
            <person name="Ng W.-L."/>
            <person name="Kazmierczak K.M."/>
            <person name="Andrzejewski T.M."/>
            <person name="Davidsen T.M."/>
            <person name="Wayne K.J."/>
            <person name="Tettelin H."/>
            <person name="Glass J.I."/>
            <person name="Rusch D."/>
            <person name="Podicherti R."/>
            <person name="Tsui H.-C.T."/>
            <person name="Winkler M.E."/>
        </authorList>
    </citation>
    <scope>NUCLEOTIDE SEQUENCE</scope>
</reference>
<proteinExistence type="predicted"/>
<feature type="non-terminal residue" evidence="1">
    <location>
        <position position="268"/>
    </location>
</feature>
<evidence type="ECO:0000313" key="1">
    <source>
        <dbReference type="EMBL" id="SVD74763.1"/>
    </source>
</evidence>
<sequence>IYVNAWGSGGWMSTTTDASGAYSMSVSSGRWEVAADPGANAAFSHQPPVRTKVADNETKTVNFTFASAGNTVSGSVRDSNKSVVSSLFGWVYARTDDSGFNVVADGPLSNGEYTLRLPDSTDGYKIGVWIGPESGYSMSAEINAVDSENFDTDGTGAALSGGATATGRDITVTANDAVISGTFLDSDGNAVTGIEGDVFAVKGGAQGGSWVGTFVDSTTGQYELTLAAGSEGTAFDLGYYLRVGSDSTYSPRPTSPIDAVTAVSGTTV</sequence>
<dbReference type="InterPro" id="IPR013783">
    <property type="entry name" value="Ig-like_fold"/>
</dbReference>
<dbReference type="AlphaFoldDB" id="A0A382XUT5"/>
<organism evidence="1">
    <name type="scientific">marine metagenome</name>
    <dbReference type="NCBI Taxonomy" id="408172"/>
    <lineage>
        <taxon>unclassified sequences</taxon>
        <taxon>metagenomes</taxon>
        <taxon>ecological metagenomes</taxon>
    </lineage>
</organism>
<name>A0A382XUT5_9ZZZZ</name>